<dbReference type="UniPathway" id="UPA00958"/>
<dbReference type="Proteomes" id="UP000048949">
    <property type="component" value="Unassembled WGS sequence"/>
</dbReference>
<evidence type="ECO:0000256" key="2">
    <source>
        <dbReference type="SAM" id="MobiDB-lite"/>
    </source>
</evidence>
<evidence type="ECO:0000313" key="5">
    <source>
        <dbReference type="Proteomes" id="UP000048949"/>
    </source>
</evidence>
<dbReference type="RefSeq" id="WP_048598665.1">
    <property type="nucleotide sequence ID" value="NZ_CBFHGK010000002.1"/>
</dbReference>
<protein>
    <recommendedName>
        <fullName evidence="1">3-deoxy-D-manno-octulosonic acid transferase</fullName>
        <shortName evidence="1">Kdo transferase</shortName>
        <ecNumber evidence="1">2.4.99.12</ecNumber>
    </recommendedName>
    <alternativeName>
        <fullName evidence="1">Lipid IV(A) 3-deoxy-D-manno-octulosonic acid transferase</fullName>
    </alternativeName>
</protein>
<dbReference type="GO" id="GO:0005886">
    <property type="term" value="C:plasma membrane"/>
    <property type="evidence" value="ECO:0007669"/>
    <property type="project" value="UniProtKB-SubCell"/>
</dbReference>
<dbReference type="Pfam" id="PF04413">
    <property type="entry name" value="Glycos_transf_N"/>
    <property type="match status" value="1"/>
</dbReference>
<accession>A0A0U1NKL7</accession>
<comment type="similarity">
    <text evidence="1">Belongs to the glycosyltransferase group 1 family.</text>
</comment>
<feature type="region of interest" description="Disordered" evidence="2">
    <location>
        <begin position="1"/>
        <end position="20"/>
    </location>
</feature>
<comment type="subcellular location">
    <subcellularLocation>
        <location evidence="1">Cell membrane</location>
    </subcellularLocation>
</comment>
<name>A0A0U1NKL7_9RHOB</name>
<dbReference type="GO" id="GO:0009244">
    <property type="term" value="P:lipopolysaccharide core region biosynthetic process"/>
    <property type="evidence" value="ECO:0007669"/>
    <property type="project" value="UniProtKB-UniRule"/>
</dbReference>
<sequence length="383" mass="41347">MIRAALPAGQPGVARGPKDWPARPSGALILALDPSGHHSQAIQALEPLIREERGDGTFVIFNPQTPTHIDEVLDARISKTLKHWMPDLVVWAGDASCATSVQKINAARIPQTLLNLSEAAAERRGSRWPFGLRKSVFAHFDKICTLNREAANAVIKNGANADAVRTTGQLRPLSAPLLANPQDIERYAAHLHNRPAWLAIDAGPRDMQRISKAHRTAMASNHRLLLILMPQNDATETAAKFADNGWNVALSSQIETMSEASQVLVVDTDQDPGIWLRLSPVVFMGGSFDGMCRSPMDAASLGAAIVHGESTAPHGDAFRSLAKMQATHPVRSDADLERAVIELQAPDRQATLAHRAWDVATQAAPVVDEVLAILNDQLDAIGV</sequence>
<comment type="catalytic activity">
    <reaction evidence="1">
        <text>lipid IVA (E. coli) + CMP-3-deoxy-beta-D-manno-octulosonate = alpha-Kdo-(2-&gt;6)-lipid IVA (E. coli) + CMP + H(+)</text>
        <dbReference type="Rhea" id="RHEA:28066"/>
        <dbReference type="ChEBI" id="CHEBI:15378"/>
        <dbReference type="ChEBI" id="CHEBI:58603"/>
        <dbReference type="ChEBI" id="CHEBI:60364"/>
        <dbReference type="ChEBI" id="CHEBI:60377"/>
        <dbReference type="ChEBI" id="CHEBI:85987"/>
        <dbReference type="EC" id="2.4.99.12"/>
    </reaction>
</comment>
<dbReference type="PANTHER" id="PTHR42755">
    <property type="entry name" value="3-DEOXY-MANNO-OCTULOSONATE CYTIDYLYLTRANSFERASE"/>
    <property type="match status" value="1"/>
</dbReference>
<dbReference type="GO" id="GO:0009245">
    <property type="term" value="P:lipid A biosynthetic process"/>
    <property type="evidence" value="ECO:0007669"/>
    <property type="project" value="TreeGrafter"/>
</dbReference>
<gene>
    <name evidence="4" type="primary">waaA_1</name>
    <name evidence="4" type="ORF">NIG5292_01328</name>
</gene>
<comment type="function">
    <text evidence="1">Involved in lipopolysaccharide (LPS) biosynthesis. Catalyzes the transfer of 3-deoxy-D-manno-octulosonate (Kdo) residue(s) from CMP-Kdo to lipid IV(A), the tetraacyldisaccharide-1,4'-bisphosphate precursor of lipid A.</text>
</comment>
<organism evidence="4 5">
    <name type="scientific">Nereida ignava</name>
    <dbReference type="NCBI Taxonomy" id="282199"/>
    <lineage>
        <taxon>Bacteria</taxon>
        <taxon>Pseudomonadati</taxon>
        <taxon>Pseudomonadota</taxon>
        <taxon>Alphaproteobacteria</taxon>
        <taxon>Rhodobacterales</taxon>
        <taxon>Roseobacteraceae</taxon>
        <taxon>Nereida</taxon>
    </lineage>
</organism>
<keyword evidence="1" id="KW-1003">Cell membrane</keyword>
<keyword evidence="1" id="KW-0448">Lipopolysaccharide biosynthesis</keyword>
<keyword evidence="5" id="KW-1185">Reference proteome</keyword>
<dbReference type="SUPFAM" id="SSF53756">
    <property type="entry name" value="UDP-Glycosyltransferase/glycogen phosphorylase"/>
    <property type="match status" value="1"/>
</dbReference>
<dbReference type="AlphaFoldDB" id="A0A0U1NKL7"/>
<keyword evidence="4" id="KW-0328">Glycosyltransferase</keyword>
<dbReference type="InterPro" id="IPR007507">
    <property type="entry name" value="Glycos_transf_N"/>
</dbReference>
<keyword evidence="1 4" id="KW-0808">Transferase</keyword>
<dbReference type="PANTHER" id="PTHR42755:SF1">
    <property type="entry name" value="3-DEOXY-D-MANNO-OCTULOSONIC ACID TRANSFERASE, MITOCHONDRIAL-RELATED"/>
    <property type="match status" value="1"/>
</dbReference>
<dbReference type="Gene3D" id="3.40.50.2000">
    <property type="entry name" value="Glycogen Phosphorylase B"/>
    <property type="match status" value="1"/>
</dbReference>
<reference evidence="4 5" key="1">
    <citation type="submission" date="2015-04" db="EMBL/GenBank/DDBJ databases">
        <authorList>
            <person name="Syromyatnikov M.Y."/>
            <person name="Popov V.N."/>
        </authorList>
    </citation>
    <scope>NUCLEOTIDE SEQUENCE [LARGE SCALE GENOMIC DNA]</scope>
    <source>
        <strain evidence="4 5">CECT 5292</strain>
    </source>
</reference>
<dbReference type="EC" id="2.4.99.12" evidence="1"/>
<evidence type="ECO:0000256" key="1">
    <source>
        <dbReference type="RuleBase" id="RU365103"/>
    </source>
</evidence>
<dbReference type="EMBL" id="CVQV01000005">
    <property type="protein sequence ID" value="CRK75284.1"/>
    <property type="molecule type" value="Genomic_DNA"/>
</dbReference>
<dbReference type="GO" id="GO:0043842">
    <property type="term" value="F:Kdo transferase activity"/>
    <property type="evidence" value="ECO:0007669"/>
    <property type="project" value="UniProtKB-EC"/>
</dbReference>
<feature type="domain" description="3-deoxy-D-manno-octulosonic-acid transferase N-terminal" evidence="3">
    <location>
        <begin position="77"/>
        <end position="171"/>
    </location>
</feature>
<comment type="pathway">
    <text evidence="1">Bacterial outer membrane biogenesis; LPS core biosynthesis.</text>
</comment>
<keyword evidence="1" id="KW-0472">Membrane</keyword>
<dbReference type="STRING" id="282199.GCA_001049735_01327"/>
<proteinExistence type="inferred from homology"/>
<dbReference type="InterPro" id="IPR039901">
    <property type="entry name" value="Kdotransferase"/>
</dbReference>
<evidence type="ECO:0000259" key="3">
    <source>
        <dbReference type="Pfam" id="PF04413"/>
    </source>
</evidence>
<evidence type="ECO:0000313" key="4">
    <source>
        <dbReference type="EMBL" id="CRK75284.1"/>
    </source>
</evidence>